<dbReference type="AlphaFoldDB" id="A0A919FGB8"/>
<evidence type="ECO:0000313" key="2">
    <source>
        <dbReference type="Proteomes" id="UP000627369"/>
    </source>
</evidence>
<keyword evidence="2" id="KW-1185">Reference proteome</keyword>
<accession>A0A919FGB8</accession>
<dbReference type="EMBL" id="BNAS01000001">
    <property type="protein sequence ID" value="GHH64799.1"/>
    <property type="molecule type" value="Genomic_DNA"/>
</dbReference>
<dbReference type="RefSeq" id="WP_189667408.1">
    <property type="nucleotide sequence ID" value="NZ_BNAS01000001.1"/>
</dbReference>
<evidence type="ECO:0008006" key="3">
    <source>
        <dbReference type="Google" id="ProtNLM"/>
    </source>
</evidence>
<reference evidence="1" key="2">
    <citation type="submission" date="2020-09" db="EMBL/GenBank/DDBJ databases">
        <authorList>
            <person name="Sun Q."/>
            <person name="Zhou Y."/>
        </authorList>
    </citation>
    <scope>NUCLEOTIDE SEQUENCE</scope>
    <source>
        <strain evidence="1">CGMCC 4.7398</strain>
    </source>
</reference>
<evidence type="ECO:0000313" key="1">
    <source>
        <dbReference type="EMBL" id="GHH64799.1"/>
    </source>
</evidence>
<comment type="caution">
    <text evidence="1">The sequence shown here is derived from an EMBL/GenBank/DDBJ whole genome shotgun (WGS) entry which is preliminary data.</text>
</comment>
<organism evidence="1 2">
    <name type="scientific">Promicromonospora soli</name>
    <dbReference type="NCBI Taxonomy" id="2035533"/>
    <lineage>
        <taxon>Bacteria</taxon>
        <taxon>Bacillati</taxon>
        <taxon>Actinomycetota</taxon>
        <taxon>Actinomycetes</taxon>
        <taxon>Micrococcales</taxon>
        <taxon>Promicromonosporaceae</taxon>
        <taxon>Promicromonospora</taxon>
    </lineage>
</organism>
<protein>
    <recommendedName>
        <fullName evidence="3">FhuF-like iron-sulfur protein</fullName>
    </recommendedName>
</protein>
<name>A0A919FGB8_9MICO</name>
<sequence>MRPAPNVAGFPPATDVFDRLAGIADRFALQRDLAGSDDWIACERLHDPGSPELAAVLEAERVASGQVSEHATALTVMAVYAGTVTSAAMLAWALEDVVIDMRASNVAVRLSDHHGFEGYGLREATVTAGAPVELLVEQVVHQHLVPLVEAMHTRTRAGYRQLMGGAAHGCAAAFCLASRMGQDVDLIEERYNAFLSATDVGFEKLGRVIRLREGDREGLFYLRDTCCLYYTSAEKTKCSSCCLDSVSDRIANYREVLRRGTMPH</sequence>
<gene>
    <name evidence="1" type="ORF">GCM10017772_01880</name>
</gene>
<proteinExistence type="predicted"/>
<reference evidence="1" key="1">
    <citation type="journal article" date="2014" name="Int. J. Syst. Evol. Microbiol.">
        <title>Complete genome sequence of Corynebacterium casei LMG S-19264T (=DSM 44701T), isolated from a smear-ripened cheese.</title>
        <authorList>
            <consortium name="US DOE Joint Genome Institute (JGI-PGF)"/>
            <person name="Walter F."/>
            <person name="Albersmeier A."/>
            <person name="Kalinowski J."/>
            <person name="Ruckert C."/>
        </authorList>
    </citation>
    <scope>NUCLEOTIDE SEQUENCE</scope>
    <source>
        <strain evidence="1">CGMCC 4.7398</strain>
    </source>
</reference>
<dbReference type="Proteomes" id="UP000627369">
    <property type="component" value="Unassembled WGS sequence"/>
</dbReference>